<keyword evidence="1" id="KW-0175">Coiled coil</keyword>
<dbReference type="Pfam" id="PF01047">
    <property type="entry name" value="MarR"/>
    <property type="match status" value="1"/>
</dbReference>
<dbReference type="Gene3D" id="1.10.10.10">
    <property type="entry name" value="Winged helix-like DNA-binding domain superfamily/Winged helix DNA-binding domain"/>
    <property type="match status" value="1"/>
</dbReference>
<dbReference type="SUPFAM" id="SSF46785">
    <property type="entry name" value="Winged helix' DNA-binding domain"/>
    <property type="match status" value="1"/>
</dbReference>
<sequence>MNSVEDPSLSGQLRASRESRNRGIREAVVLSSKLFSSDGNLSKDPTALIANDNQIRILCTLNQAYPKSLRSTQISEAAHIHRSTVSLHSNELLELGLIEKSIVSGTERHVNPTLLYKLHDDFVQEIQAFLLTRLEAYPELWSEYTSDIDDVVELERVEANSVSESKTFQEEVKSLFEITADQMQWIMEQMASMQEEIDMLKKRLNDDSKSKTDLKSVVSTFESLSLHRNGGAR</sequence>
<evidence type="ECO:0000313" key="3">
    <source>
        <dbReference type="EMBL" id="MDJ1184517.1"/>
    </source>
</evidence>
<feature type="coiled-coil region" evidence="1">
    <location>
        <begin position="183"/>
        <end position="210"/>
    </location>
</feature>
<name>A0ABT7BZ90_9CYAN</name>
<gene>
    <name evidence="3" type="ORF">PMH09_15125</name>
</gene>
<protein>
    <submittedName>
        <fullName evidence="3">MarR family transcriptional regulator</fullName>
    </submittedName>
</protein>
<reference evidence="3 4" key="1">
    <citation type="submission" date="2023-01" db="EMBL/GenBank/DDBJ databases">
        <title>Novel diversity within Roseofilum (Cyanobacteria; Desertifilaceae) from marine benthic mats with descriptions of four novel species.</title>
        <authorList>
            <person name="Wang Y."/>
            <person name="Berthold D.E."/>
            <person name="Hu J."/>
            <person name="Lefler F.W."/>
            <person name="Laughinghouse H.D. IV."/>
        </authorList>
    </citation>
    <scope>NUCLEOTIDE SEQUENCE [LARGE SCALE GENOMIC DNA]</scope>
    <source>
        <strain evidence="3 4">BLCC-M143</strain>
    </source>
</reference>
<comment type="caution">
    <text evidence="3">The sequence shown here is derived from an EMBL/GenBank/DDBJ whole genome shotgun (WGS) entry which is preliminary data.</text>
</comment>
<organism evidence="3 4">
    <name type="scientific">Roseofilum casamattae BLCC-M143</name>
    <dbReference type="NCBI Taxonomy" id="3022442"/>
    <lineage>
        <taxon>Bacteria</taxon>
        <taxon>Bacillati</taxon>
        <taxon>Cyanobacteriota</taxon>
        <taxon>Cyanophyceae</taxon>
        <taxon>Desertifilales</taxon>
        <taxon>Desertifilaceae</taxon>
        <taxon>Roseofilum</taxon>
        <taxon>Roseofilum casamattae</taxon>
    </lineage>
</organism>
<evidence type="ECO:0000256" key="1">
    <source>
        <dbReference type="SAM" id="Coils"/>
    </source>
</evidence>
<dbReference type="RefSeq" id="WP_283759173.1">
    <property type="nucleotide sequence ID" value="NZ_JAQOSQ010000016.1"/>
</dbReference>
<dbReference type="InterPro" id="IPR036390">
    <property type="entry name" value="WH_DNA-bd_sf"/>
</dbReference>
<evidence type="ECO:0000259" key="2">
    <source>
        <dbReference type="Pfam" id="PF01047"/>
    </source>
</evidence>
<keyword evidence="4" id="KW-1185">Reference proteome</keyword>
<evidence type="ECO:0000313" key="4">
    <source>
        <dbReference type="Proteomes" id="UP001232992"/>
    </source>
</evidence>
<accession>A0ABT7BZ90</accession>
<proteinExistence type="predicted"/>
<dbReference type="InterPro" id="IPR000835">
    <property type="entry name" value="HTH_MarR-typ"/>
</dbReference>
<dbReference type="EMBL" id="JAQOSQ010000016">
    <property type="protein sequence ID" value="MDJ1184517.1"/>
    <property type="molecule type" value="Genomic_DNA"/>
</dbReference>
<feature type="domain" description="HTH marR-type" evidence="2">
    <location>
        <begin position="51"/>
        <end position="101"/>
    </location>
</feature>
<dbReference type="InterPro" id="IPR036388">
    <property type="entry name" value="WH-like_DNA-bd_sf"/>
</dbReference>
<dbReference type="Proteomes" id="UP001232992">
    <property type="component" value="Unassembled WGS sequence"/>
</dbReference>